<dbReference type="SUPFAM" id="SSF54001">
    <property type="entry name" value="Cysteine proteinases"/>
    <property type="match status" value="1"/>
</dbReference>
<comment type="caution">
    <text evidence="1">The sequence shown here is derived from an EMBL/GenBank/DDBJ whole genome shotgun (WGS) entry which is preliminary data.</text>
</comment>
<protein>
    <submittedName>
        <fullName evidence="1">Uncharacterized protein</fullName>
    </submittedName>
</protein>
<evidence type="ECO:0000313" key="2">
    <source>
        <dbReference type="Proteomes" id="UP000198287"/>
    </source>
</evidence>
<reference evidence="1 2" key="1">
    <citation type="submission" date="2015-12" db="EMBL/GenBank/DDBJ databases">
        <title>The genome of Folsomia candida.</title>
        <authorList>
            <person name="Faddeeva A."/>
            <person name="Derks M.F."/>
            <person name="Anvar Y."/>
            <person name="Smit S."/>
            <person name="Van Straalen N."/>
            <person name="Roelofs D."/>
        </authorList>
    </citation>
    <scope>NUCLEOTIDE SEQUENCE [LARGE SCALE GENOMIC DNA]</scope>
    <source>
        <strain evidence="1 2">VU population</strain>
        <tissue evidence="1">Whole body</tissue>
    </source>
</reference>
<dbReference type="Gene3D" id="3.90.70.10">
    <property type="entry name" value="Cysteine proteinases"/>
    <property type="match status" value="1"/>
</dbReference>
<accession>A0A226DGG4</accession>
<dbReference type="Proteomes" id="UP000198287">
    <property type="component" value="Unassembled WGS sequence"/>
</dbReference>
<sequence length="155" mass="17166">MGQTQRDGTNSKIFVSLRKTEEWSYTLQNNTTGVLTKKDLRVQNTGRLDRHVVLLVDYEPNALVFMNSWGIDFANGGYFRVENADVLGLEFYDVFSHKSDLLKEEIQAYGNQGSARPMTGSLESLSTVSLSGLRADLPLDTTQWSTPTVQAAAAA</sequence>
<keyword evidence="2" id="KW-1185">Reference proteome</keyword>
<dbReference type="InterPro" id="IPR038765">
    <property type="entry name" value="Papain-like_cys_pep_sf"/>
</dbReference>
<dbReference type="AlphaFoldDB" id="A0A226DGG4"/>
<dbReference type="EMBL" id="LNIX01000023">
    <property type="protein sequence ID" value="OXA43286.1"/>
    <property type="molecule type" value="Genomic_DNA"/>
</dbReference>
<organism evidence="1 2">
    <name type="scientific">Folsomia candida</name>
    <name type="common">Springtail</name>
    <dbReference type="NCBI Taxonomy" id="158441"/>
    <lineage>
        <taxon>Eukaryota</taxon>
        <taxon>Metazoa</taxon>
        <taxon>Ecdysozoa</taxon>
        <taxon>Arthropoda</taxon>
        <taxon>Hexapoda</taxon>
        <taxon>Collembola</taxon>
        <taxon>Entomobryomorpha</taxon>
        <taxon>Isotomoidea</taxon>
        <taxon>Isotomidae</taxon>
        <taxon>Proisotominae</taxon>
        <taxon>Folsomia</taxon>
    </lineage>
</organism>
<dbReference type="OrthoDB" id="5986014at2759"/>
<evidence type="ECO:0000313" key="1">
    <source>
        <dbReference type="EMBL" id="OXA43286.1"/>
    </source>
</evidence>
<gene>
    <name evidence="1" type="ORF">Fcan01_21925</name>
</gene>
<proteinExistence type="predicted"/>
<name>A0A226DGG4_FOLCA</name>